<dbReference type="EMBL" id="BPLR01013815">
    <property type="protein sequence ID" value="GIY64001.1"/>
    <property type="molecule type" value="Genomic_DNA"/>
</dbReference>
<dbReference type="AlphaFoldDB" id="A0AAV4V1I3"/>
<keyword evidence="2" id="KW-1185">Reference proteome</keyword>
<evidence type="ECO:0000313" key="1">
    <source>
        <dbReference type="EMBL" id="GIY64001.1"/>
    </source>
</evidence>
<dbReference type="Proteomes" id="UP001054945">
    <property type="component" value="Unassembled WGS sequence"/>
</dbReference>
<sequence length="84" mass="9340">MSEDASRRSLAALADCVGVDSLNTRTRFIRMDLERGGTMQNVRTSLQIACPKCIIRESIVCDDNPTHSLGLDNLILVPSRAFRF</sequence>
<organism evidence="1 2">
    <name type="scientific">Caerostris extrusa</name>
    <name type="common">Bark spider</name>
    <name type="synonym">Caerostris bankana</name>
    <dbReference type="NCBI Taxonomy" id="172846"/>
    <lineage>
        <taxon>Eukaryota</taxon>
        <taxon>Metazoa</taxon>
        <taxon>Ecdysozoa</taxon>
        <taxon>Arthropoda</taxon>
        <taxon>Chelicerata</taxon>
        <taxon>Arachnida</taxon>
        <taxon>Araneae</taxon>
        <taxon>Araneomorphae</taxon>
        <taxon>Entelegynae</taxon>
        <taxon>Araneoidea</taxon>
        <taxon>Araneidae</taxon>
        <taxon>Caerostris</taxon>
    </lineage>
</organism>
<gene>
    <name evidence="1" type="ORF">CEXT_580781</name>
</gene>
<comment type="caution">
    <text evidence="1">The sequence shown here is derived from an EMBL/GenBank/DDBJ whole genome shotgun (WGS) entry which is preliminary data.</text>
</comment>
<name>A0AAV4V1I3_CAEEX</name>
<reference evidence="1 2" key="1">
    <citation type="submission" date="2021-06" db="EMBL/GenBank/DDBJ databases">
        <title>Caerostris extrusa draft genome.</title>
        <authorList>
            <person name="Kono N."/>
            <person name="Arakawa K."/>
        </authorList>
    </citation>
    <scope>NUCLEOTIDE SEQUENCE [LARGE SCALE GENOMIC DNA]</scope>
</reference>
<proteinExistence type="predicted"/>
<protein>
    <submittedName>
        <fullName evidence="1">Uncharacterized protein</fullName>
    </submittedName>
</protein>
<accession>A0AAV4V1I3</accession>
<evidence type="ECO:0000313" key="2">
    <source>
        <dbReference type="Proteomes" id="UP001054945"/>
    </source>
</evidence>